<reference evidence="1" key="1">
    <citation type="journal article" date="2023" name="Mol. Biol. Evol.">
        <title>Third-Generation Sequencing Reveals the Adaptive Role of the Epigenome in Three Deep-Sea Polychaetes.</title>
        <authorList>
            <person name="Perez M."/>
            <person name="Aroh O."/>
            <person name="Sun Y."/>
            <person name="Lan Y."/>
            <person name="Juniper S.K."/>
            <person name="Young C.R."/>
            <person name="Angers B."/>
            <person name="Qian P.Y."/>
        </authorList>
    </citation>
    <scope>NUCLEOTIDE SEQUENCE</scope>
    <source>
        <strain evidence="1">P08H-3</strain>
    </source>
</reference>
<evidence type="ECO:0000313" key="1">
    <source>
        <dbReference type="EMBL" id="KAK2148680.1"/>
    </source>
</evidence>
<sequence>MDSDANSAVKKIELFNHSQQLKFTCRVVHSIPLMMSAVQVYFADKLSAVSHLIGTDQLPTLPQVRY</sequence>
<name>A0AAD9JA48_9ANNE</name>
<organism evidence="1 2">
    <name type="scientific">Paralvinella palmiformis</name>
    <dbReference type="NCBI Taxonomy" id="53620"/>
    <lineage>
        <taxon>Eukaryota</taxon>
        <taxon>Metazoa</taxon>
        <taxon>Spiralia</taxon>
        <taxon>Lophotrochozoa</taxon>
        <taxon>Annelida</taxon>
        <taxon>Polychaeta</taxon>
        <taxon>Sedentaria</taxon>
        <taxon>Canalipalpata</taxon>
        <taxon>Terebellida</taxon>
        <taxon>Terebelliformia</taxon>
        <taxon>Alvinellidae</taxon>
        <taxon>Paralvinella</taxon>
    </lineage>
</organism>
<gene>
    <name evidence="1" type="ORF">LSH36_487g02015</name>
</gene>
<protein>
    <submittedName>
        <fullName evidence="1">Uncharacterized protein</fullName>
    </submittedName>
</protein>
<keyword evidence="2" id="KW-1185">Reference proteome</keyword>
<dbReference type="AlphaFoldDB" id="A0AAD9JA48"/>
<dbReference type="EMBL" id="JAODUP010000487">
    <property type="protein sequence ID" value="KAK2148680.1"/>
    <property type="molecule type" value="Genomic_DNA"/>
</dbReference>
<evidence type="ECO:0000313" key="2">
    <source>
        <dbReference type="Proteomes" id="UP001208570"/>
    </source>
</evidence>
<proteinExistence type="predicted"/>
<accession>A0AAD9JA48</accession>
<comment type="caution">
    <text evidence="1">The sequence shown here is derived from an EMBL/GenBank/DDBJ whole genome shotgun (WGS) entry which is preliminary data.</text>
</comment>
<dbReference type="Proteomes" id="UP001208570">
    <property type="component" value="Unassembled WGS sequence"/>
</dbReference>